<dbReference type="Pfam" id="PF00701">
    <property type="entry name" value="DHDPS"/>
    <property type="match status" value="1"/>
</dbReference>
<keyword evidence="5 12" id="KW-0963">Cytoplasm</keyword>
<feature type="active site" description="Schiff-base intermediate with substrate" evidence="12 14">
    <location>
        <position position="165"/>
    </location>
</feature>
<dbReference type="EC" id="4.3.3.7" evidence="4 12"/>
<comment type="function">
    <text evidence="1 12">Catalyzes the condensation of (S)-aspartate-beta-semialdehyde [(S)-ASA] and pyruvate to 4-hydroxy-tetrahydrodipicolinate (HTPA).</text>
</comment>
<dbReference type="InterPro" id="IPR020624">
    <property type="entry name" value="Schiff_base-form_aldolases_CS"/>
</dbReference>
<comment type="subunit">
    <text evidence="12">Homotetramer; dimer of dimers.</text>
</comment>
<evidence type="ECO:0000256" key="1">
    <source>
        <dbReference type="ARBA" id="ARBA00003294"/>
    </source>
</evidence>
<dbReference type="SMART" id="SM01130">
    <property type="entry name" value="DHDPS"/>
    <property type="match status" value="1"/>
</dbReference>
<dbReference type="UniPathway" id="UPA00034">
    <property type="reaction ID" value="UER00017"/>
</dbReference>
<comment type="similarity">
    <text evidence="3 12 13">Belongs to the DapA family.</text>
</comment>
<evidence type="ECO:0000256" key="7">
    <source>
        <dbReference type="ARBA" id="ARBA00022915"/>
    </source>
</evidence>
<evidence type="ECO:0000256" key="13">
    <source>
        <dbReference type="PIRNR" id="PIRNR001365"/>
    </source>
</evidence>
<dbReference type="InterPro" id="IPR020625">
    <property type="entry name" value="Schiff_base-form_aldolases_AS"/>
</dbReference>
<evidence type="ECO:0000256" key="5">
    <source>
        <dbReference type="ARBA" id="ARBA00022490"/>
    </source>
</evidence>
<evidence type="ECO:0000256" key="12">
    <source>
        <dbReference type="HAMAP-Rule" id="MF_00418"/>
    </source>
</evidence>
<evidence type="ECO:0000256" key="3">
    <source>
        <dbReference type="ARBA" id="ARBA00007592"/>
    </source>
</evidence>
<evidence type="ECO:0000256" key="15">
    <source>
        <dbReference type="PIRSR" id="PIRSR001365-2"/>
    </source>
</evidence>
<evidence type="ECO:0000256" key="10">
    <source>
        <dbReference type="ARBA" id="ARBA00023270"/>
    </source>
</evidence>
<dbReference type="PANTHER" id="PTHR12128">
    <property type="entry name" value="DIHYDRODIPICOLINATE SYNTHASE"/>
    <property type="match status" value="1"/>
</dbReference>
<keyword evidence="8 12" id="KW-0457">Lysine biosynthesis</keyword>
<evidence type="ECO:0000256" key="14">
    <source>
        <dbReference type="PIRSR" id="PIRSR001365-1"/>
    </source>
</evidence>
<dbReference type="HAMAP" id="MF_00418">
    <property type="entry name" value="DapA"/>
    <property type="match status" value="1"/>
</dbReference>
<dbReference type="PRINTS" id="PR00146">
    <property type="entry name" value="DHPICSNTHASE"/>
</dbReference>
<dbReference type="NCBIfam" id="TIGR00674">
    <property type="entry name" value="dapA"/>
    <property type="match status" value="1"/>
</dbReference>
<keyword evidence="7 12" id="KW-0220">Diaminopimelate biosynthesis</keyword>
<dbReference type="GO" id="GO:0005829">
    <property type="term" value="C:cytosol"/>
    <property type="evidence" value="ECO:0007669"/>
    <property type="project" value="TreeGrafter"/>
</dbReference>
<dbReference type="InterPro" id="IPR005263">
    <property type="entry name" value="DapA"/>
</dbReference>
<evidence type="ECO:0000256" key="4">
    <source>
        <dbReference type="ARBA" id="ARBA00012086"/>
    </source>
</evidence>
<comment type="subcellular location">
    <subcellularLocation>
        <location evidence="12">Cytoplasm</location>
    </subcellularLocation>
</comment>
<dbReference type="OrthoDB" id="9782828at2"/>
<keyword evidence="6 12" id="KW-0028">Amino-acid biosynthesis</keyword>
<dbReference type="AlphaFoldDB" id="A0A3G1KTG8"/>
<feature type="binding site" evidence="12 15">
    <location>
        <position position="49"/>
    </location>
    <ligand>
        <name>pyruvate</name>
        <dbReference type="ChEBI" id="CHEBI:15361"/>
    </ligand>
</feature>
<keyword evidence="17" id="KW-1185">Reference proteome</keyword>
<evidence type="ECO:0000313" key="16">
    <source>
        <dbReference type="EMBL" id="ATW25761.1"/>
    </source>
</evidence>
<comment type="catalytic activity">
    <reaction evidence="11 12">
        <text>L-aspartate 4-semialdehyde + pyruvate = (2S,4S)-4-hydroxy-2,3,4,5-tetrahydrodipicolinate + H2O + H(+)</text>
        <dbReference type="Rhea" id="RHEA:34171"/>
        <dbReference type="ChEBI" id="CHEBI:15361"/>
        <dbReference type="ChEBI" id="CHEBI:15377"/>
        <dbReference type="ChEBI" id="CHEBI:15378"/>
        <dbReference type="ChEBI" id="CHEBI:67139"/>
        <dbReference type="ChEBI" id="CHEBI:537519"/>
        <dbReference type="EC" id="4.3.3.7"/>
    </reaction>
</comment>
<comment type="caution">
    <text evidence="12">Was originally thought to be a dihydrodipicolinate synthase (DHDPS), catalyzing the condensation of (S)-aspartate-beta-semialdehyde [(S)-ASA] and pyruvate to dihydrodipicolinate (DHDP). However, it was shown in E.coli that the product of the enzymatic reaction is not dihydrodipicolinate but in fact (4S)-4-hydroxy-2,3,4,5-tetrahydro-(2S)-dipicolinic acid (HTPA), and that the consecutive dehydration reaction leading to DHDP is not spontaneous but catalyzed by DapB.</text>
</comment>
<evidence type="ECO:0000256" key="6">
    <source>
        <dbReference type="ARBA" id="ARBA00022605"/>
    </source>
</evidence>
<name>A0A3G1KTG8_FORW1</name>
<dbReference type="InterPro" id="IPR002220">
    <property type="entry name" value="DapA-like"/>
</dbReference>
<dbReference type="PIRSF" id="PIRSF001365">
    <property type="entry name" value="DHDPS"/>
    <property type="match status" value="1"/>
</dbReference>
<dbReference type="GO" id="GO:0008840">
    <property type="term" value="F:4-hydroxy-tetrahydrodipicolinate synthase activity"/>
    <property type="evidence" value="ECO:0007669"/>
    <property type="project" value="UniProtKB-UniRule"/>
</dbReference>
<feature type="site" description="Part of a proton relay during catalysis" evidence="12">
    <location>
        <position position="48"/>
    </location>
</feature>
<proteinExistence type="inferred from homology"/>
<protein>
    <recommendedName>
        <fullName evidence="4 12">4-hydroxy-tetrahydrodipicolinate synthase</fullName>
        <shortName evidence="12">HTPA synthase</shortName>
        <ecNumber evidence="4 12">4.3.3.7</ecNumber>
    </recommendedName>
</protein>
<dbReference type="GO" id="GO:0019877">
    <property type="term" value="P:diaminopimelate biosynthetic process"/>
    <property type="evidence" value="ECO:0007669"/>
    <property type="project" value="UniProtKB-UniRule"/>
</dbReference>
<keyword evidence="10 12" id="KW-0704">Schiff base</keyword>
<comment type="pathway">
    <text evidence="2 12">Amino-acid biosynthesis; L-lysine biosynthesis via DAP pathway; (S)-tetrahydrodipicolinate from L-aspartate: step 3/4.</text>
</comment>
<dbReference type="PANTHER" id="PTHR12128:SF66">
    <property type="entry name" value="4-HYDROXY-2-OXOGLUTARATE ALDOLASE, MITOCHONDRIAL"/>
    <property type="match status" value="1"/>
</dbReference>
<dbReference type="Proteomes" id="UP000323521">
    <property type="component" value="Chromosome"/>
</dbReference>
<feature type="active site" description="Proton donor/acceptor" evidence="12 14">
    <location>
        <position position="137"/>
    </location>
</feature>
<evidence type="ECO:0000313" key="17">
    <source>
        <dbReference type="Proteomes" id="UP000323521"/>
    </source>
</evidence>
<dbReference type="RefSeq" id="WP_148135032.1">
    <property type="nucleotide sequence ID" value="NZ_CP017634.1"/>
</dbReference>
<accession>A0A3G1KTG8</accession>
<gene>
    <name evidence="12" type="primary">dapA</name>
    <name evidence="16" type="ORF">DCMF_14205</name>
</gene>
<dbReference type="CDD" id="cd00950">
    <property type="entry name" value="DHDPS"/>
    <property type="match status" value="1"/>
</dbReference>
<sequence length="296" mass="32167">MKKNTIFKGIATALITPLDETGINYAQFGKLIDWQIAEGIDALVICGTTGEASTLNDEEHREAIAFAVQYAAGRVPIIAGTGSNDTEYAIDLTRCACEAGADAMLVVTPYYNKATQKGLIKMFTQIADQSTKPIILYNVPSRTGVNIEPATYEVLAEHENIVGIKEANGNISKIVETMARIRGKLDLYSGNDDQIVPLMALGGVGCISVLSNIMPAQTREICTRFFNGDIAGSAELQYQLYPLIDTLFCEVNPIPVKAAMAAMGFCKNYLRLPLTEMEDANREKLLSLMRAQGLNV</sequence>
<keyword evidence="9 12" id="KW-0456">Lyase</keyword>
<organism evidence="16 17">
    <name type="scientific">Formimonas warabiya</name>
    <dbReference type="NCBI Taxonomy" id="1761012"/>
    <lineage>
        <taxon>Bacteria</taxon>
        <taxon>Bacillati</taxon>
        <taxon>Bacillota</taxon>
        <taxon>Clostridia</taxon>
        <taxon>Eubacteriales</taxon>
        <taxon>Peptococcaceae</taxon>
        <taxon>Candidatus Formimonas</taxon>
    </lineage>
</organism>
<dbReference type="EMBL" id="CP017634">
    <property type="protein sequence ID" value="ATW25761.1"/>
    <property type="molecule type" value="Genomic_DNA"/>
</dbReference>
<dbReference type="SUPFAM" id="SSF51569">
    <property type="entry name" value="Aldolase"/>
    <property type="match status" value="1"/>
</dbReference>
<dbReference type="PROSITE" id="PS00666">
    <property type="entry name" value="DHDPS_2"/>
    <property type="match status" value="1"/>
</dbReference>
<dbReference type="KEGG" id="fwa:DCMF_14205"/>
<dbReference type="GO" id="GO:0009089">
    <property type="term" value="P:lysine biosynthetic process via diaminopimelate"/>
    <property type="evidence" value="ECO:0007669"/>
    <property type="project" value="UniProtKB-UniRule"/>
</dbReference>
<feature type="site" description="Part of a proton relay during catalysis" evidence="12">
    <location>
        <position position="111"/>
    </location>
</feature>
<dbReference type="PROSITE" id="PS00665">
    <property type="entry name" value="DHDPS_1"/>
    <property type="match status" value="1"/>
</dbReference>
<reference evidence="16 17" key="1">
    <citation type="submission" date="2016-10" db="EMBL/GenBank/DDBJ databases">
        <title>Complete Genome Sequence of Peptococcaceae strain DCMF.</title>
        <authorList>
            <person name="Edwards R.J."/>
            <person name="Holland S.I."/>
            <person name="Deshpande N.P."/>
            <person name="Wong Y.K."/>
            <person name="Ertan H."/>
            <person name="Manefield M."/>
            <person name="Russell T.L."/>
            <person name="Lee M.J."/>
        </authorList>
    </citation>
    <scope>NUCLEOTIDE SEQUENCE [LARGE SCALE GENOMIC DNA]</scope>
    <source>
        <strain evidence="16 17">DCMF</strain>
    </source>
</reference>
<dbReference type="InterPro" id="IPR013785">
    <property type="entry name" value="Aldolase_TIM"/>
</dbReference>
<evidence type="ECO:0000256" key="2">
    <source>
        <dbReference type="ARBA" id="ARBA00005120"/>
    </source>
</evidence>
<evidence type="ECO:0000256" key="11">
    <source>
        <dbReference type="ARBA" id="ARBA00047836"/>
    </source>
</evidence>
<feature type="binding site" evidence="12 15">
    <location>
        <position position="207"/>
    </location>
    <ligand>
        <name>pyruvate</name>
        <dbReference type="ChEBI" id="CHEBI:15361"/>
    </ligand>
</feature>
<dbReference type="Gene3D" id="3.20.20.70">
    <property type="entry name" value="Aldolase class I"/>
    <property type="match status" value="1"/>
</dbReference>
<evidence type="ECO:0000256" key="9">
    <source>
        <dbReference type="ARBA" id="ARBA00023239"/>
    </source>
</evidence>
<evidence type="ECO:0000256" key="8">
    <source>
        <dbReference type="ARBA" id="ARBA00023154"/>
    </source>
</evidence>